<keyword evidence="4 10" id="KW-0812">Transmembrane</keyword>
<evidence type="ECO:0000256" key="7">
    <source>
        <dbReference type="ARBA" id="ARBA00023136"/>
    </source>
</evidence>
<evidence type="ECO:0000256" key="8">
    <source>
        <dbReference type="ARBA" id="ARBA00023170"/>
    </source>
</evidence>
<dbReference type="Proteomes" id="UP001431783">
    <property type="component" value="Unassembled WGS sequence"/>
</dbReference>
<dbReference type="GO" id="GO:0005549">
    <property type="term" value="F:odorant binding"/>
    <property type="evidence" value="ECO:0007669"/>
    <property type="project" value="InterPro"/>
</dbReference>
<evidence type="ECO:0000256" key="1">
    <source>
        <dbReference type="ARBA" id="ARBA00004651"/>
    </source>
</evidence>
<evidence type="ECO:0000313" key="11">
    <source>
        <dbReference type="EMBL" id="KAK9885228.1"/>
    </source>
</evidence>
<organism evidence="11 12">
    <name type="scientific">Henosepilachna vigintioctopunctata</name>
    <dbReference type="NCBI Taxonomy" id="420089"/>
    <lineage>
        <taxon>Eukaryota</taxon>
        <taxon>Metazoa</taxon>
        <taxon>Ecdysozoa</taxon>
        <taxon>Arthropoda</taxon>
        <taxon>Hexapoda</taxon>
        <taxon>Insecta</taxon>
        <taxon>Pterygota</taxon>
        <taxon>Neoptera</taxon>
        <taxon>Endopterygota</taxon>
        <taxon>Coleoptera</taxon>
        <taxon>Polyphaga</taxon>
        <taxon>Cucujiformia</taxon>
        <taxon>Coccinelloidea</taxon>
        <taxon>Coccinellidae</taxon>
        <taxon>Epilachninae</taxon>
        <taxon>Epilachnini</taxon>
        <taxon>Henosepilachna</taxon>
    </lineage>
</organism>
<keyword evidence="6 10" id="KW-1133">Transmembrane helix</keyword>
<reference evidence="11 12" key="1">
    <citation type="submission" date="2023-03" db="EMBL/GenBank/DDBJ databases">
        <title>Genome insight into feeding habits of ladybird beetles.</title>
        <authorList>
            <person name="Li H.-S."/>
            <person name="Huang Y.-H."/>
            <person name="Pang H."/>
        </authorList>
    </citation>
    <scope>NUCLEOTIDE SEQUENCE [LARGE SCALE GENOMIC DNA]</scope>
    <source>
        <strain evidence="11">SYSU_2023b</strain>
        <tissue evidence="11">Whole body</tissue>
    </source>
</reference>
<sequence>MTQVFIFCWCGQLLTYQSHELLRSSYIGNWYESKPKSRKLLLIFSERCKRPTVVKAAKFFSLSLSTLIIILKSSYSYFAVLRSVYIKKIDCDSTCLCNF</sequence>
<keyword evidence="2" id="KW-1003">Cell membrane</keyword>
<dbReference type="AlphaFoldDB" id="A0AAW1UXI4"/>
<evidence type="ECO:0000256" key="10">
    <source>
        <dbReference type="SAM" id="Phobius"/>
    </source>
</evidence>
<keyword evidence="8" id="KW-0675">Receptor</keyword>
<comment type="subcellular location">
    <subcellularLocation>
        <location evidence="1">Cell membrane</location>
        <topology evidence="1">Multi-pass membrane protein</topology>
    </subcellularLocation>
</comment>
<keyword evidence="12" id="KW-1185">Reference proteome</keyword>
<dbReference type="EMBL" id="JARQZJ010000095">
    <property type="protein sequence ID" value="KAK9885228.1"/>
    <property type="molecule type" value="Genomic_DNA"/>
</dbReference>
<gene>
    <name evidence="11" type="ORF">WA026_010731</name>
</gene>
<evidence type="ECO:0000256" key="6">
    <source>
        <dbReference type="ARBA" id="ARBA00022989"/>
    </source>
</evidence>
<dbReference type="Pfam" id="PF02949">
    <property type="entry name" value="7tm_6"/>
    <property type="match status" value="1"/>
</dbReference>
<evidence type="ECO:0000256" key="2">
    <source>
        <dbReference type="ARBA" id="ARBA00022475"/>
    </source>
</evidence>
<keyword evidence="7 10" id="KW-0472">Membrane</keyword>
<accession>A0AAW1UXI4</accession>
<feature type="transmembrane region" description="Helical" evidence="10">
    <location>
        <begin position="59"/>
        <end position="80"/>
    </location>
</feature>
<keyword evidence="3" id="KW-0716">Sensory transduction</keyword>
<dbReference type="PANTHER" id="PTHR21137:SF35">
    <property type="entry name" value="ODORANT RECEPTOR 19A-RELATED"/>
    <property type="match status" value="1"/>
</dbReference>
<dbReference type="InterPro" id="IPR004117">
    <property type="entry name" value="7tm6_olfct_rcpt"/>
</dbReference>
<evidence type="ECO:0000256" key="4">
    <source>
        <dbReference type="ARBA" id="ARBA00022692"/>
    </source>
</evidence>
<dbReference type="PANTHER" id="PTHR21137">
    <property type="entry name" value="ODORANT RECEPTOR"/>
    <property type="match status" value="1"/>
</dbReference>
<evidence type="ECO:0000256" key="9">
    <source>
        <dbReference type="ARBA" id="ARBA00023224"/>
    </source>
</evidence>
<keyword evidence="9" id="KW-0807">Transducer</keyword>
<comment type="caution">
    <text evidence="11">The sequence shown here is derived from an EMBL/GenBank/DDBJ whole genome shotgun (WGS) entry which is preliminary data.</text>
</comment>
<evidence type="ECO:0000256" key="3">
    <source>
        <dbReference type="ARBA" id="ARBA00022606"/>
    </source>
</evidence>
<protein>
    <submittedName>
        <fullName evidence="11">Uncharacterized protein</fullName>
    </submittedName>
</protein>
<evidence type="ECO:0000256" key="5">
    <source>
        <dbReference type="ARBA" id="ARBA00022725"/>
    </source>
</evidence>
<evidence type="ECO:0000313" key="12">
    <source>
        <dbReference type="Proteomes" id="UP001431783"/>
    </source>
</evidence>
<dbReference type="GO" id="GO:0004984">
    <property type="term" value="F:olfactory receptor activity"/>
    <property type="evidence" value="ECO:0007669"/>
    <property type="project" value="InterPro"/>
</dbReference>
<dbReference type="GO" id="GO:0005886">
    <property type="term" value="C:plasma membrane"/>
    <property type="evidence" value="ECO:0007669"/>
    <property type="project" value="UniProtKB-SubCell"/>
</dbReference>
<keyword evidence="5" id="KW-0552">Olfaction</keyword>
<name>A0AAW1UXI4_9CUCU</name>
<proteinExistence type="predicted"/>
<dbReference type="GO" id="GO:0007165">
    <property type="term" value="P:signal transduction"/>
    <property type="evidence" value="ECO:0007669"/>
    <property type="project" value="UniProtKB-KW"/>
</dbReference>